<dbReference type="AlphaFoldDB" id="A0A327RNQ0"/>
<comment type="caution">
    <text evidence="2">The sequence shown here is derived from an EMBL/GenBank/DDBJ whole genome shotgun (WGS) entry which is preliminary data.</text>
</comment>
<reference evidence="2 3" key="1">
    <citation type="submission" date="2018-06" db="EMBL/GenBank/DDBJ databases">
        <title>Genomic Encyclopedia of Archaeal and Bacterial Type Strains, Phase II (KMG-II): from individual species to whole genera.</title>
        <authorList>
            <person name="Goeker M."/>
        </authorList>
    </citation>
    <scope>NUCLEOTIDE SEQUENCE [LARGE SCALE GENOMIC DNA]</scope>
    <source>
        <strain evidence="2 3">DSM 12408</strain>
    </source>
</reference>
<feature type="transmembrane region" description="Helical" evidence="1">
    <location>
        <begin position="71"/>
        <end position="92"/>
    </location>
</feature>
<gene>
    <name evidence="2" type="ORF">LX77_03773</name>
</gene>
<accession>A0A327RNQ0</accession>
<feature type="transmembrane region" description="Helical" evidence="1">
    <location>
        <begin position="7"/>
        <end position="26"/>
    </location>
</feature>
<keyword evidence="1" id="KW-0812">Transmembrane</keyword>
<keyword evidence="3" id="KW-1185">Reference proteome</keyword>
<dbReference type="Proteomes" id="UP000248987">
    <property type="component" value="Unassembled WGS sequence"/>
</dbReference>
<evidence type="ECO:0000256" key="1">
    <source>
        <dbReference type="SAM" id="Phobius"/>
    </source>
</evidence>
<keyword evidence="1" id="KW-0472">Membrane</keyword>
<name>A0A327RNQ0_9FLAO</name>
<evidence type="ECO:0000313" key="2">
    <source>
        <dbReference type="EMBL" id="RAJ18670.1"/>
    </source>
</evidence>
<evidence type="ECO:0000313" key="3">
    <source>
        <dbReference type="Proteomes" id="UP000248987"/>
    </source>
</evidence>
<dbReference type="EMBL" id="QLLQ01000027">
    <property type="protein sequence ID" value="RAJ18670.1"/>
    <property type="molecule type" value="Genomic_DNA"/>
</dbReference>
<keyword evidence="1" id="KW-1133">Transmembrane helix</keyword>
<protein>
    <submittedName>
        <fullName evidence="2">Uncharacterized protein</fullName>
    </submittedName>
</protein>
<organism evidence="2 3">
    <name type="scientific">Gelidibacter algens</name>
    <dbReference type="NCBI Taxonomy" id="49280"/>
    <lineage>
        <taxon>Bacteria</taxon>
        <taxon>Pseudomonadati</taxon>
        <taxon>Bacteroidota</taxon>
        <taxon>Flavobacteriia</taxon>
        <taxon>Flavobacteriales</taxon>
        <taxon>Flavobacteriaceae</taxon>
        <taxon>Gelidibacter</taxon>
    </lineage>
</organism>
<proteinExistence type="predicted"/>
<feature type="transmembrane region" description="Helical" evidence="1">
    <location>
        <begin position="32"/>
        <end position="51"/>
    </location>
</feature>
<sequence>MMQRLGAIFLFYKPFFLWSMAINILILFANPYILPTIITKLLLTFFVWYLVHETSANRKLIFYKNLEISTWRLFSTLFLIDIAITITFLLLMKAFV</sequence>